<name>A0A1Y2FVW7_9FUNG</name>
<comment type="caution">
    <text evidence="2">The sequence shown here is derived from an EMBL/GenBank/DDBJ whole genome shotgun (WGS) entry which is preliminary data.</text>
</comment>
<evidence type="ECO:0000313" key="2">
    <source>
        <dbReference type="EMBL" id="ORY87336.1"/>
    </source>
</evidence>
<dbReference type="OrthoDB" id="10559782at2759"/>
<accession>A0A1Y2FVW7</accession>
<reference evidence="2 3" key="1">
    <citation type="submission" date="2016-08" db="EMBL/GenBank/DDBJ databases">
        <title>A Parts List for Fungal Cellulosomes Revealed by Comparative Genomics.</title>
        <authorList>
            <consortium name="DOE Joint Genome Institute"/>
            <person name="Haitjema C.H."/>
            <person name="Gilmore S.P."/>
            <person name="Henske J.K."/>
            <person name="Solomon K.V."/>
            <person name="De Groot R."/>
            <person name="Kuo A."/>
            <person name="Mondo S.J."/>
            <person name="Salamov A.A."/>
            <person name="Labutti K."/>
            <person name="Zhao Z."/>
            <person name="Chiniquy J."/>
            <person name="Barry K."/>
            <person name="Brewer H.M."/>
            <person name="Purvine S.O."/>
            <person name="Wright A.T."/>
            <person name="Boxma B."/>
            <person name="Van Alen T."/>
            <person name="Hackstein J.H."/>
            <person name="Baker S.E."/>
            <person name="Grigoriev I.V."/>
            <person name="O'Malley M.A."/>
        </authorList>
    </citation>
    <scope>NUCLEOTIDE SEQUENCE [LARGE SCALE GENOMIC DNA]</scope>
    <source>
        <strain evidence="2 3">G1</strain>
    </source>
</reference>
<keyword evidence="1" id="KW-0812">Transmembrane</keyword>
<feature type="transmembrane region" description="Helical" evidence="1">
    <location>
        <begin position="12"/>
        <end position="30"/>
    </location>
</feature>
<dbReference type="Proteomes" id="UP000193920">
    <property type="component" value="Unassembled WGS sequence"/>
</dbReference>
<proteinExistence type="predicted"/>
<protein>
    <submittedName>
        <fullName evidence="2">Uncharacterized protein</fullName>
    </submittedName>
</protein>
<gene>
    <name evidence="2" type="ORF">LY90DRAFT_498608</name>
</gene>
<sequence>MNIFILCNKFTTLNRFIIFYLLIIILFFFFGKSLQQYTELVYTYDNITSLNHYSDFVYLYNNDTAITKEKLLKITNEYYNGYICKEDVCVRTDDYEYIKPYVEFPDNNGNIKLYIGETYSYDILKLNKYTDKIVRYLKMKLNTVSTLHVLPIHNVYPTSVLIIIVFLMKNLP</sequence>
<keyword evidence="3" id="KW-1185">Reference proteome</keyword>
<dbReference type="AlphaFoldDB" id="A0A1Y2FVW7"/>
<evidence type="ECO:0000313" key="3">
    <source>
        <dbReference type="Proteomes" id="UP000193920"/>
    </source>
</evidence>
<feature type="transmembrane region" description="Helical" evidence="1">
    <location>
        <begin position="147"/>
        <end position="168"/>
    </location>
</feature>
<keyword evidence="1" id="KW-1133">Transmembrane helix</keyword>
<evidence type="ECO:0000256" key="1">
    <source>
        <dbReference type="SAM" id="Phobius"/>
    </source>
</evidence>
<dbReference type="EMBL" id="MCOG01000001">
    <property type="protein sequence ID" value="ORY87336.1"/>
    <property type="molecule type" value="Genomic_DNA"/>
</dbReference>
<keyword evidence="1" id="KW-0472">Membrane</keyword>
<organism evidence="2 3">
    <name type="scientific">Neocallimastix californiae</name>
    <dbReference type="NCBI Taxonomy" id="1754190"/>
    <lineage>
        <taxon>Eukaryota</taxon>
        <taxon>Fungi</taxon>
        <taxon>Fungi incertae sedis</taxon>
        <taxon>Chytridiomycota</taxon>
        <taxon>Chytridiomycota incertae sedis</taxon>
        <taxon>Neocallimastigomycetes</taxon>
        <taxon>Neocallimastigales</taxon>
        <taxon>Neocallimastigaceae</taxon>
        <taxon>Neocallimastix</taxon>
    </lineage>
</organism>